<evidence type="ECO:0000256" key="2">
    <source>
        <dbReference type="ARBA" id="ARBA00022771"/>
    </source>
</evidence>
<feature type="region of interest" description="Disordered" evidence="4">
    <location>
        <begin position="674"/>
        <end position="750"/>
    </location>
</feature>
<feature type="compositionally biased region" description="Basic and acidic residues" evidence="4">
    <location>
        <begin position="198"/>
        <end position="209"/>
    </location>
</feature>
<dbReference type="PANTHER" id="PTHR14296">
    <property type="entry name" value="REMODELING AND SPACING FACTOR 1"/>
    <property type="match status" value="1"/>
</dbReference>
<dbReference type="AlphaFoldDB" id="K5W227"/>
<dbReference type="InterPro" id="IPR013083">
    <property type="entry name" value="Znf_RING/FYVE/PHD"/>
</dbReference>
<feature type="region of interest" description="Disordered" evidence="4">
    <location>
        <begin position="306"/>
        <end position="387"/>
    </location>
</feature>
<dbReference type="CDD" id="cd15489">
    <property type="entry name" value="PHD_SF"/>
    <property type="match status" value="1"/>
</dbReference>
<dbReference type="Gene3D" id="3.30.40.10">
    <property type="entry name" value="Zinc/RING finger domain, C3HC4 (zinc finger)"/>
    <property type="match status" value="1"/>
</dbReference>
<dbReference type="OrthoDB" id="303107at2759"/>
<feature type="region of interest" description="Disordered" evidence="4">
    <location>
        <begin position="1039"/>
        <end position="1062"/>
    </location>
</feature>
<dbReference type="SUPFAM" id="SSF57903">
    <property type="entry name" value="FYVE/PHD zinc finger"/>
    <property type="match status" value="1"/>
</dbReference>
<dbReference type="InterPro" id="IPR019786">
    <property type="entry name" value="Zinc_finger_PHD-type_CS"/>
</dbReference>
<feature type="compositionally biased region" description="Polar residues" evidence="4">
    <location>
        <begin position="738"/>
        <end position="750"/>
    </location>
</feature>
<dbReference type="HOGENOM" id="CLU_004503_0_0_1"/>
<dbReference type="KEGG" id="pco:PHACADRAFT_171122"/>
<feature type="compositionally biased region" description="Polar residues" evidence="4">
    <location>
        <begin position="820"/>
        <end position="834"/>
    </location>
</feature>
<keyword evidence="1" id="KW-0479">Metal-binding</keyword>
<feature type="domain" description="Zinc finger PHD-type" evidence="5">
    <location>
        <begin position="755"/>
        <end position="812"/>
    </location>
</feature>
<feature type="compositionally biased region" description="Acidic residues" evidence="4">
    <location>
        <begin position="511"/>
        <end position="526"/>
    </location>
</feature>
<feature type="compositionally biased region" description="Acidic residues" evidence="4">
    <location>
        <begin position="445"/>
        <end position="455"/>
    </location>
</feature>
<dbReference type="PROSITE" id="PS01359">
    <property type="entry name" value="ZF_PHD_1"/>
    <property type="match status" value="1"/>
</dbReference>
<dbReference type="PANTHER" id="PTHR14296:SF3">
    <property type="entry name" value="DIKAR, ISOFORM F"/>
    <property type="match status" value="1"/>
</dbReference>
<sequence length="1062" mass="119098">MPRRVVASATPGRASPVVSFTDVPSADATYLDSLSTLRRLWKWVAFSQFFYTFAPLLAAPDIALAVSFTTFHYARSPIQDIEDDLARGTALYLPRIMHRLLYTLTQDRKLSLENWQSGLRKQYLRRKPDANPLGPEPPASSRMQSRDPTTPMEDQEDANVPESGEHPQESSRQSATKLERDSTPEPRDGEEDGTSPSRDLEVEGAKEDEAGSSSVFVKDEFEDDAEKQLPDIDSQLVESRNWLDLSMLEKLDSLYLLTEWQFQNPHRLRQIMKDDGDHGGWRHEPIGWDAKMNTYWLIGPDRLWLQREPPKPPSPPKRKRKTVTNKSANKASTSKAIVQEDSDSGPEPESLPQKRTRTSNERATRQVRAIEASTTGRGTRAAKLQANKKLDAQAKELAEFQRQAAASEKYSSRSTRNTKSNGVTPASSQPVRGTRASARLRGTPVDDDDDDDDEWQQVPEEWLQQTADDAPVRSRRAKRMTDSRTKSVRPPRRLPEDEADDDDAPHTGLSDDGDVSELTELTDDESEHAKDMDAKLDEIAETSAVAEASTIEGLRPITEEKSGGHSNAALEDRIVDNTSNIPPDFVEWEAICITLQEWEEIGERFAKVTNYIEKRLHKALSMIVPGVVAELRETERKRKMEEAIVHRKRSSRIALKETEKEEARLAAMRKAEEEEKLARQRRLETRVKKEDAEREKREKAREQRRLEREERERRAQERKERESAPPTTPTASVVSTSRQPTRTATPSASESWTLDCEICGRCGVNVNDGLPMVSCGMCSRWQHIPCHDAADDKAGRPRRNWQHEKFYCSRCRPAAMQRLANGTTRSTSVTSQPRTQDRSQKAPTQAMQYNSYSHPTSDPLYSQRAAYPSSVPYSQQYPDQRAMASGSMYGTQQRSQAGISFSHYQPQQHAFSRGAWSNGYPADDSLAGGSINQYSSPYQQNGSYGAGHQYQACLYHTQSAPAHSYGRTQPQETSPRVMDAQSMHTLGWTGSTDSRHASPAAQISPSHFSAAESLAYMQGGAASRTAAWSNGTVYPQHPVGSPTSAAAHSHSMSNGGYHFRPS</sequence>
<dbReference type="SMART" id="SM00249">
    <property type="entry name" value="PHD"/>
    <property type="match status" value="1"/>
</dbReference>
<protein>
    <recommendedName>
        <fullName evidence="5">Zinc finger PHD-type domain-containing protein</fullName>
    </recommendedName>
</protein>
<keyword evidence="2" id="KW-0863">Zinc-finger</keyword>
<evidence type="ECO:0000256" key="1">
    <source>
        <dbReference type="ARBA" id="ARBA00022723"/>
    </source>
</evidence>
<evidence type="ECO:0000313" key="7">
    <source>
        <dbReference type="Proteomes" id="UP000008370"/>
    </source>
</evidence>
<name>K5W227_PHACS</name>
<keyword evidence="7" id="KW-1185">Reference proteome</keyword>
<feature type="compositionally biased region" description="Basic and acidic residues" evidence="4">
    <location>
        <begin position="177"/>
        <end position="187"/>
    </location>
</feature>
<feature type="region of interest" description="Disordered" evidence="4">
    <location>
        <begin position="123"/>
        <end position="218"/>
    </location>
</feature>
<dbReference type="InterPro" id="IPR011011">
    <property type="entry name" value="Znf_FYVE_PHD"/>
</dbReference>
<feature type="compositionally biased region" description="Polar residues" evidence="4">
    <location>
        <begin position="841"/>
        <end position="860"/>
    </location>
</feature>
<evidence type="ECO:0000256" key="3">
    <source>
        <dbReference type="ARBA" id="ARBA00022833"/>
    </source>
</evidence>
<feature type="compositionally biased region" description="Polar residues" evidence="4">
    <location>
        <begin position="412"/>
        <end position="431"/>
    </location>
</feature>
<organism evidence="6 7">
    <name type="scientific">Phanerochaete carnosa (strain HHB-10118-sp)</name>
    <name type="common">White-rot fungus</name>
    <name type="synonym">Peniophora carnosa</name>
    <dbReference type="NCBI Taxonomy" id="650164"/>
    <lineage>
        <taxon>Eukaryota</taxon>
        <taxon>Fungi</taxon>
        <taxon>Dikarya</taxon>
        <taxon>Basidiomycota</taxon>
        <taxon>Agaricomycotina</taxon>
        <taxon>Agaricomycetes</taxon>
        <taxon>Polyporales</taxon>
        <taxon>Phanerochaetaceae</taxon>
        <taxon>Phanerochaete</taxon>
    </lineage>
</organism>
<reference evidence="6 7" key="1">
    <citation type="journal article" date="2012" name="BMC Genomics">
        <title>Comparative genomics of the white-rot fungi, Phanerochaete carnosa and P. chrysosporium, to elucidate the genetic basis of the distinct wood types they colonize.</title>
        <authorList>
            <person name="Suzuki H."/>
            <person name="MacDonald J."/>
            <person name="Syed K."/>
            <person name="Salamov A."/>
            <person name="Hori C."/>
            <person name="Aerts A."/>
            <person name="Henrissat B."/>
            <person name="Wiebenga A."/>
            <person name="vanKuyk P.A."/>
            <person name="Barry K."/>
            <person name="Lindquist E."/>
            <person name="LaButti K."/>
            <person name="Lapidus A."/>
            <person name="Lucas S."/>
            <person name="Coutinho P."/>
            <person name="Gong Y."/>
            <person name="Samejima M."/>
            <person name="Mahadevan R."/>
            <person name="Abou-Zaid M."/>
            <person name="de Vries R.P."/>
            <person name="Igarashi K."/>
            <person name="Yadav J.S."/>
            <person name="Grigoriev I.V."/>
            <person name="Master E.R."/>
        </authorList>
    </citation>
    <scope>NUCLEOTIDE SEQUENCE [LARGE SCALE GENOMIC DNA]</scope>
    <source>
        <strain evidence="6 7">HHB-10118-sp</strain>
    </source>
</reference>
<feature type="compositionally biased region" description="Polar residues" evidence="4">
    <location>
        <begin position="1041"/>
        <end position="1054"/>
    </location>
</feature>
<evidence type="ECO:0000256" key="4">
    <source>
        <dbReference type="SAM" id="MobiDB-lite"/>
    </source>
</evidence>
<dbReference type="InterPro" id="IPR028938">
    <property type="entry name" value="Rsf1-like"/>
</dbReference>
<feature type="compositionally biased region" description="Basic and acidic residues" evidence="4">
    <location>
        <begin position="674"/>
        <end position="723"/>
    </location>
</feature>
<dbReference type="GO" id="GO:0031213">
    <property type="term" value="C:RSF complex"/>
    <property type="evidence" value="ECO:0007669"/>
    <property type="project" value="InterPro"/>
</dbReference>
<evidence type="ECO:0000259" key="5">
    <source>
        <dbReference type="SMART" id="SM00249"/>
    </source>
</evidence>
<feature type="region of interest" description="Disordered" evidence="4">
    <location>
        <begin position="399"/>
        <end position="529"/>
    </location>
</feature>
<dbReference type="Proteomes" id="UP000008370">
    <property type="component" value="Unassembled WGS sequence"/>
</dbReference>
<dbReference type="EMBL" id="JH930470">
    <property type="protein sequence ID" value="EKM57893.1"/>
    <property type="molecule type" value="Genomic_DNA"/>
</dbReference>
<dbReference type="STRING" id="650164.K5W227"/>
<dbReference type="RefSeq" id="XP_007393234.1">
    <property type="nucleotide sequence ID" value="XM_007393172.1"/>
</dbReference>
<keyword evidence="3" id="KW-0862">Zinc</keyword>
<dbReference type="InterPro" id="IPR001965">
    <property type="entry name" value="Znf_PHD"/>
</dbReference>
<accession>K5W227</accession>
<gene>
    <name evidence="6" type="ORF">PHACADRAFT_171122</name>
</gene>
<feature type="compositionally biased region" description="Polar residues" evidence="4">
    <location>
        <begin position="324"/>
        <end position="336"/>
    </location>
</feature>
<dbReference type="InParanoid" id="K5W227"/>
<dbReference type="GO" id="GO:0008270">
    <property type="term" value="F:zinc ion binding"/>
    <property type="evidence" value="ECO:0007669"/>
    <property type="project" value="UniProtKB-KW"/>
</dbReference>
<dbReference type="GeneID" id="18909544"/>
<evidence type="ECO:0000313" key="6">
    <source>
        <dbReference type="EMBL" id="EKM57893.1"/>
    </source>
</evidence>
<proteinExistence type="predicted"/>
<dbReference type="GO" id="GO:0006355">
    <property type="term" value="P:regulation of DNA-templated transcription"/>
    <property type="evidence" value="ECO:0007669"/>
    <property type="project" value="InterPro"/>
</dbReference>
<feature type="region of interest" description="Disordered" evidence="4">
    <location>
        <begin position="819"/>
        <end position="864"/>
    </location>
</feature>